<gene>
    <name evidence="1" type="ordered locus">Ecaj_0174</name>
</gene>
<dbReference type="EMBL" id="CP000107">
    <property type="protein sequence ID" value="AAZ68225.1"/>
    <property type="molecule type" value="Genomic_DNA"/>
</dbReference>
<reference evidence="2" key="1">
    <citation type="journal article" date="2006" name="J. Bacteriol.">
        <title>The genome of the obligately intracellular bacterium Ehrlichia canis reveals themes of complex membrane structure and immune evasion strategies.</title>
        <authorList>
            <person name="Mavromatis K."/>
            <person name="Doyle C.K."/>
            <person name="Lykidis A."/>
            <person name="Ivanova N."/>
            <person name="Francino M.P."/>
            <person name="Chain P."/>
            <person name="Shin M."/>
            <person name="Malfatti S."/>
            <person name="Larimer F."/>
            <person name="Copeland A."/>
            <person name="Detter J.C."/>
            <person name="Land M."/>
            <person name="Richardson P.M."/>
            <person name="Yu X.J."/>
            <person name="Walker D.H."/>
            <person name="McBride J.W."/>
            <person name="Kyrpides N.C."/>
        </authorList>
    </citation>
    <scope>NUCLEOTIDE SEQUENCE [LARGE SCALE GENOMIC DNA]</scope>
    <source>
        <strain evidence="2">Jake</strain>
    </source>
</reference>
<organism evidence="1 2">
    <name type="scientific">Ehrlichia canis (strain Jake)</name>
    <dbReference type="NCBI Taxonomy" id="269484"/>
    <lineage>
        <taxon>Bacteria</taxon>
        <taxon>Pseudomonadati</taxon>
        <taxon>Pseudomonadota</taxon>
        <taxon>Alphaproteobacteria</taxon>
        <taxon>Rickettsiales</taxon>
        <taxon>Anaplasmataceae</taxon>
        <taxon>Ehrlichia</taxon>
    </lineage>
</organism>
<protein>
    <submittedName>
        <fullName evidence="1">Uncharacterized protein</fullName>
    </submittedName>
</protein>
<name>A0ACA6AVB1_EHRCJ</name>
<proteinExistence type="predicted"/>
<sequence>MLARFDTSNKKLSSVPESSTQDSENGNVSLRNDSVNQRTADQYFSVFNLQHDVLENLNNVLLSYYEETFSFISLVEKNESFFLKTICSSCITNFFYDLRFFIYNLNTLVNNPTLKLDIPDVVISKDTLCQSCATFVLHYENILLHRTSTTMPSWQTVVCDDSHTTIQTNAVGEQQNRSINDNMLFISEQMDFVLSITGQIHAILLRLQQGKASYKELLEKSTDLVVLYNKCNVELKINTLTMFLKHILSELIECRSIFNVMLLCNKDKQAELLDRELQICRNDSNLRLVRILILNRVLSRENCRTRLFGDRNIAHSTQRVFNPKEQINSDSVDMHLMSDVKHVKSEVSNSDVFACNSGNGGNFKKTTDQLIQGQSDDVHHYYELECGSEIYTAMSNVGKEWDQNVHSNSKCDDDPAMHDYYSIDHEASGLDGTTPTFVSVPKDMLSDTQSSSATKGDRILDYKLSYEESDKASEACAVISSVNETRDQGMHSGSEYNNGSAMHDYYNIRYKASELDGTIPIFVSGPEDMLSDTQSSSATKRDRVLDYNLSYEESGKSSEACAVMASVDKTCDQSICRSGEYENNPAVCGYSIDHEASGLDGTTPAFVSGPKDMLGDTRSNSTTKRDGIPDRSDVNHSIVEYMKSEEGRRYLLDTLIREAGDMNQLVKILAAELGKEALVDILPNMSLAYIECVLSNDNTSVTHRRVDGNFVRPCGGGAFLKMQLLQDFISCVNVESNNKIEESASSKELFDKKSDRCVSVVSKDKLKIGSAVSRSYSDAKLVKKERYVRRKLSCRNNNAEDNVNLSNTLSSQIKEFVSFGTLDCMDVSNPSSSKQDLSSQASSCQSNKRDVSAENLPVVSGCMVDPVALVDQYAVHTNKVLENFIKDMIDGLNKSIDQYLRFTDKLQKESNLLNWVLYFLINKNSFSACKSAILEDLKPCFLYYNLITSIPDLDLHVKKLDASWVDSYVKSLHTLVHKSQINGVSFGVSKDYVIRRLSKYQMQVYDVKRLSQSFEVFNSISFSKQNLDSFVIKNKVIISLKYFKTNEICSELDGARYGGMIIKGDIPKKLILICNNLTLYGNVKGKVISSYGELIKIVGSVTGGLLINEESASDSSTVSVDNYVQDRSAIEVEDSIEYRNVPCMVEICGNVAGTVIVKNSDIIVNGKVSNKGSVISKFGKCACFVNTIAGSIMLKRTKYAIFNDVVYSTTHLIVEECDVYLRKEKKLQLDLGFIDSKFIPLSEGFKLDVSRLKKMIDEKNKRNSNDDGATVSTKPQRSKGNIVRSKNIHSFFSNVRVNSMSELMAI</sequence>
<keyword evidence="2" id="KW-1185">Reference proteome</keyword>
<evidence type="ECO:0000313" key="1">
    <source>
        <dbReference type="EMBL" id="AAZ68225.1"/>
    </source>
</evidence>
<evidence type="ECO:0000313" key="2">
    <source>
        <dbReference type="Proteomes" id="UP000000435"/>
    </source>
</evidence>
<dbReference type="Proteomes" id="UP000000435">
    <property type="component" value="Chromosome"/>
</dbReference>
<accession>A0ACA6AVB1</accession>